<evidence type="ECO:0008006" key="3">
    <source>
        <dbReference type="Google" id="ProtNLM"/>
    </source>
</evidence>
<comment type="caution">
    <text evidence="1">The sequence shown here is derived from an EMBL/GenBank/DDBJ whole genome shotgun (WGS) entry which is preliminary data.</text>
</comment>
<name>A0ABR2NA34_9ROSI</name>
<evidence type="ECO:0000313" key="2">
    <source>
        <dbReference type="Proteomes" id="UP001396334"/>
    </source>
</evidence>
<evidence type="ECO:0000313" key="1">
    <source>
        <dbReference type="EMBL" id="KAK8973026.1"/>
    </source>
</evidence>
<proteinExistence type="predicted"/>
<gene>
    <name evidence="1" type="ORF">V6N11_047029</name>
</gene>
<reference evidence="1 2" key="1">
    <citation type="journal article" date="2024" name="G3 (Bethesda)">
        <title>Genome assembly of Hibiscus sabdariffa L. provides insights into metabolisms of medicinal natural products.</title>
        <authorList>
            <person name="Kim T."/>
        </authorList>
    </citation>
    <scope>NUCLEOTIDE SEQUENCE [LARGE SCALE GENOMIC DNA]</scope>
    <source>
        <strain evidence="1">TK-2024</strain>
        <tissue evidence="1">Old leaves</tissue>
    </source>
</reference>
<sequence length="79" mass="8876">MIEHRCTDVVKSCRSTHSGHRARLRSTKQPQGHLTDKGWQYIRNCIDLGTQHRIAIAPLGLDGHKGRTLKSSAARQFDA</sequence>
<accession>A0ABR2NA34</accession>
<keyword evidence="2" id="KW-1185">Reference proteome</keyword>
<dbReference type="EMBL" id="JBBPBN010000194">
    <property type="protein sequence ID" value="KAK8973026.1"/>
    <property type="molecule type" value="Genomic_DNA"/>
</dbReference>
<protein>
    <recommendedName>
        <fullName evidence="3">Transposase</fullName>
    </recommendedName>
</protein>
<organism evidence="1 2">
    <name type="scientific">Hibiscus sabdariffa</name>
    <name type="common">roselle</name>
    <dbReference type="NCBI Taxonomy" id="183260"/>
    <lineage>
        <taxon>Eukaryota</taxon>
        <taxon>Viridiplantae</taxon>
        <taxon>Streptophyta</taxon>
        <taxon>Embryophyta</taxon>
        <taxon>Tracheophyta</taxon>
        <taxon>Spermatophyta</taxon>
        <taxon>Magnoliopsida</taxon>
        <taxon>eudicotyledons</taxon>
        <taxon>Gunneridae</taxon>
        <taxon>Pentapetalae</taxon>
        <taxon>rosids</taxon>
        <taxon>malvids</taxon>
        <taxon>Malvales</taxon>
        <taxon>Malvaceae</taxon>
        <taxon>Malvoideae</taxon>
        <taxon>Hibiscus</taxon>
    </lineage>
</organism>
<dbReference type="Proteomes" id="UP001396334">
    <property type="component" value="Unassembled WGS sequence"/>
</dbReference>